<evidence type="ECO:0000256" key="3">
    <source>
        <dbReference type="SAM" id="MobiDB-lite"/>
    </source>
</evidence>
<feature type="region of interest" description="Disordered" evidence="3">
    <location>
        <begin position="293"/>
        <end position="332"/>
    </location>
</feature>
<dbReference type="Gene3D" id="2.120.10.80">
    <property type="entry name" value="Kelch-type beta propeller"/>
    <property type="match status" value="1"/>
</dbReference>
<dbReference type="Proteomes" id="UP001209540">
    <property type="component" value="Unassembled WGS sequence"/>
</dbReference>
<dbReference type="InterPro" id="IPR015915">
    <property type="entry name" value="Kelch-typ_b-propeller"/>
</dbReference>
<keyword evidence="4" id="KW-0812">Transmembrane</keyword>
<feature type="region of interest" description="Disordered" evidence="3">
    <location>
        <begin position="345"/>
        <end position="384"/>
    </location>
</feature>
<dbReference type="PANTHER" id="PTHR46093:SF18">
    <property type="entry name" value="FIBRONECTIN TYPE-III DOMAIN-CONTAINING PROTEIN"/>
    <property type="match status" value="1"/>
</dbReference>
<feature type="region of interest" description="Disordered" evidence="3">
    <location>
        <begin position="242"/>
        <end position="263"/>
    </location>
</feature>
<reference evidence="5" key="2">
    <citation type="submission" date="2023-02" db="EMBL/GenBank/DDBJ databases">
        <authorList>
            <consortium name="DOE Joint Genome Institute"/>
            <person name="Mondo S.J."/>
            <person name="Chang Y."/>
            <person name="Wang Y."/>
            <person name="Ahrendt S."/>
            <person name="Andreopoulos W."/>
            <person name="Barry K."/>
            <person name="Beard J."/>
            <person name="Benny G.L."/>
            <person name="Blankenship S."/>
            <person name="Bonito G."/>
            <person name="Cuomo C."/>
            <person name="Desiro A."/>
            <person name="Gervers K.A."/>
            <person name="Hundley H."/>
            <person name="Kuo A."/>
            <person name="LaButti K."/>
            <person name="Lang B.F."/>
            <person name="Lipzen A."/>
            <person name="O'Donnell K."/>
            <person name="Pangilinan J."/>
            <person name="Reynolds N."/>
            <person name="Sandor L."/>
            <person name="Smith M.W."/>
            <person name="Tsang A."/>
            <person name="Grigoriev I.V."/>
            <person name="Stajich J.E."/>
            <person name="Spatafora J.W."/>
        </authorList>
    </citation>
    <scope>NUCLEOTIDE SEQUENCE</scope>
    <source>
        <strain evidence="5">RSA 2281</strain>
    </source>
</reference>
<dbReference type="SUPFAM" id="SSF117281">
    <property type="entry name" value="Kelch motif"/>
    <property type="match status" value="1"/>
</dbReference>
<gene>
    <name evidence="5" type="ORF">BDA99DRAFT_179703</name>
</gene>
<evidence type="ECO:0000313" key="6">
    <source>
        <dbReference type="Proteomes" id="UP001209540"/>
    </source>
</evidence>
<keyword evidence="2" id="KW-0677">Repeat</keyword>
<feature type="compositionally biased region" description="Polar residues" evidence="3">
    <location>
        <begin position="345"/>
        <end position="372"/>
    </location>
</feature>
<dbReference type="CDD" id="cd12087">
    <property type="entry name" value="TM_EGFR-like"/>
    <property type="match status" value="1"/>
</dbReference>
<dbReference type="PANTHER" id="PTHR46093">
    <property type="entry name" value="ACYL-COA-BINDING DOMAIN-CONTAINING PROTEIN 5"/>
    <property type="match status" value="1"/>
</dbReference>
<keyword evidence="4" id="KW-1133">Transmembrane helix</keyword>
<organism evidence="5 6">
    <name type="scientific">Phascolomyces articulosus</name>
    <dbReference type="NCBI Taxonomy" id="60185"/>
    <lineage>
        <taxon>Eukaryota</taxon>
        <taxon>Fungi</taxon>
        <taxon>Fungi incertae sedis</taxon>
        <taxon>Mucoromycota</taxon>
        <taxon>Mucoromycotina</taxon>
        <taxon>Mucoromycetes</taxon>
        <taxon>Mucorales</taxon>
        <taxon>Lichtheimiaceae</taxon>
        <taxon>Phascolomyces</taxon>
    </lineage>
</organism>
<evidence type="ECO:0000313" key="5">
    <source>
        <dbReference type="EMBL" id="KAI9252359.1"/>
    </source>
</evidence>
<sequence length="396" mass="42812">MLLCTRGHQAVLGQDNNTIFVFGGIRTVDTGGLQPGDEYEFPLQMNRYLISENRWIIGDPVESLAATRYDHQVVHVGSLIYLIGGRFPNPLNVSMAFAAPMNQIPIFDTSSGQWSYPNTTGGVIPQTRSRHSVTLINENQILLFGGQYPFDSGVIRQDYFYLLNINDLSWSNTQQISEEDGISFVRESGGGIRGHSAVLVGKNLFIMFGLTISGLRTGLTNRGWILDTERMAWVASMSGISPSDAVPPNSNPTETTSASSSVSGGTIAGAVVGSVAGVALIAGVAFFLIRRKRSQQPPSPPPQETNKKYNTAGGQYGNYTSFDSPPPPNYGELEHHNIVNNRNIRQPLSPTTHYSQDYSDNTTLQSPSSASGSHAPEKPDGGVQRLVLIPAKPDGA</sequence>
<proteinExistence type="predicted"/>
<evidence type="ECO:0000256" key="4">
    <source>
        <dbReference type="SAM" id="Phobius"/>
    </source>
</evidence>
<keyword evidence="6" id="KW-1185">Reference proteome</keyword>
<accession>A0AAD5PA87</accession>
<name>A0AAD5PA87_9FUNG</name>
<reference evidence="5" key="1">
    <citation type="journal article" date="2022" name="IScience">
        <title>Evolution of zygomycete secretomes and the origins of terrestrial fungal ecologies.</title>
        <authorList>
            <person name="Chang Y."/>
            <person name="Wang Y."/>
            <person name="Mondo S."/>
            <person name="Ahrendt S."/>
            <person name="Andreopoulos W."/>
            <person name="Barry K."/>
            <person name="Beard J."/>
            <person name="Benny G.L."/>
            <person name="Blankenship S."/>
            <person name="Bonito G."/>
            <person name="Cuomo C."/>
            <person name="Desiro A."/>
            <person name="Gervers K.A."/>
            <person name="Hundley H."/>
            <person name="Kuo A."/>
            <person name="LaButti K."/>
            <person name="Lang B.F."/>
            <person name="Lipzen A."/>
            <person name="O'Donnell K."/>
            <person name="Pangilinan J."/>
            <person name="Reynolds N."/>
            <person name="Sandor L."/>
            <person name="Smith M.E."/>
            <person name="Tsang A."/>
            <person name="Grigoriev I.V."/>
            <person name="Stajich J.E."/>
            <person name="Spatafora J.W."/>
        </authorList>
    </citation>
    <scope>NUCLEOTIDE SEQUENCE</scope>
    <source>
        <strain evidence="5">RSA 2281</strain>
    </source>
</reference>
<protein>
    <recommendedName>
        <fullName evidence="7">Galactose oxidase</fullName>
    </recommendedName>
</protein>
<comment type="caution">
    <text evidence="5">The sequence shown here is derived from an EMBL/GenBank/DDBJ whole genome shotgun (WGS) entry which is preliminary data.</text>
</comment>
<keyword evidence="4" id="KW-0472">Membrane</keyword>
<feature type="compositionally biased region" description="Polar residues" evidence="3">
    <location>
        <begin position="308"/>
        <end position="323"/>
    </location>
</feature>
<evidence type="ECO:0000256" key="1">
    <source>
        <dbReference type="ARBA" id="ARBA00022441"/>
    </source>
</evidence>
<dbReference type="EMBL" id="JAIXMP010000028">
    <property type="protein sequence ID" value="KAI9252359.1"/>
    <property type="molecule type" value="Genomic_DNA"/>
</dbReference>
<keyword evidence="1" id="KW-0880">Kelch repeat</keyword>
<evidence type="ECO:0000256" key="2">
    <source>
        <dbReference type="ARBA" id="ARBA00022737"/>
    </source>
</evidence>
<evidence type="ECO:0008006" key="7">
    <source>
        <dbReference type="Google" id="ProtNLM"/>
    </source>
</evidence>
<feature type="transmembrane region" description="Helical" evidence="4">
    <location>
        <begin position="267"/>
        <end position="289"/>
    </location>
</feature>
<dbReference type="Pfam" id="PF24681">
    <property type="entry name" value="Kelch_KLHDC2_KLHL20_DRC7"/>
    <property type="match status" value="1"/>
</dbReference>
<dbReference type="AlphaFoldDB" id="A0AAD5PA87"/>